<proteinExistence type="predicted"/>
<dbReference type="EMBL" id="CP077084">
    <property type="protein sequence ID" value="QXH83703.1"/>
    <property type="molecule type" value="Genomic_DNA"/>
</dbReference>
<dbReference type="Pfam" id="PF10620">
    <property type="entry name" value="MdcG"/>
    <property type="match status" value="1"/>
</dbReference>
<keyword evidence="7" id="KW-1185">Reference proteome</keyword>
<dbReference type="NCBIfam" id="TIGR03135">
    <property type="entry name" value="malonate_mdcG"/>
    <property type="match status" value="1"/>
</dbReference>
<dbReference type="AlphaFoldDB" id="A0A8H9YQZ6"/>
<dbReference type="RefSeq" id="WP_186752965.1">
    <property type="nucleotide sequence ID" value="NZ_CP077084.1"/>
</dbReference>
<organism evidence="5">
    <name type="scientific">Pseudomonas tritici</name>
    <dbReference type="NCBI Taxonomy" id="2745518"/>
    <lineage>
        <taxon>Bacteria</taxon>
        <taxon>Pseudomonadati</taxon>
        <taxon>Pseudomonadota</taxon>
        <taxon>Gammaproteobacteria</taxon>
        <taxon>Pseudomonadales</taxon>
        <taxon>Pseudomonadaceae</taxon>
        <taxon>Pseudomonas</taxon>
    </lineage>
</organism>
<evidence type="ECO:0000313" key="5">
    <source>
        <dbReference type="EMBL" id="MBC3293107.1"/>
    </source>
</evidence>
<protein>
    <submittedName>
        <fullName evidence="5">Malonate decarboxylase holo-ACP synthase</fullName>
    </submittedName>
</protein>
<dbReference type="Proteomes" id="UP000615613">
    <property type="component" value="Chromosome"/>
</dbReference>
<sequence>MVNAHDLLWGMTPAHLPADAPAWAVEVIGAGHPVVVRRAIVEPGLVAVGVRGRLREQRLAAEMPFAAVQRCVVPEALRAVASPRNLPALRALAALQTVLANETWGVTGSAGFELATGIEALHAQSDLDLIVRTPEPLARGDAEDLLVILETAECAVDLQLQTPFGAVALREWASGSRRVLLKTVSGAHLVLDPWQAVA</sequence>
<name>A0A8H9YQZ6_9PSED</name>
<evidence type="ECO:0000256" key="1">
    <source>
        <dbReference type="ARBA" id="ARBA00022679"/>
    </source>
</evidence>
<dbReference type="InterPro" id="IPR048903">
    <property type="entry name" value="MdcG_N"/>
</dbReference>
<reference evidence="5" key="1">
    <citation type="journal article" date="2020" name="Microorganisms">
        <title>Reliable Identification of Environmental Pseudomonas Isolates Using the rpoD Gene.</title>
        <authorList>
            <consortium name="The Broad Institute Genome Sequencing Platform"/>
            <person name="Girard L."/>
            <person name="Lood C."/>
            <person name="Rokni-Zadeh H."/>
            <person name="van Noort V."/>
            <person name="Lavigne R."/>
            <person name="De Mot R."/>
        </authorList>
    </citation>
    <scope>NUCLEOTIDE SEQUENCE [LARGE SCALE GENOMIC DNA]</scope>
    <source>
        <strain evidence="5">SWRI145</strain>
    </source>
</reference>
<dbReference type="GO" id="GO:0016779">
    <property type="term" value="F:nucleotidyltransferase activity"/>
    <property type="evidence" value="ECO:0007669"/>
    <property type="project" value="UniProtKB-KW"/>
</dbReference>
<evidence type="ECO:0000259" key="4">
    <source>
        <dbReference type="Pfam" id="PF20866"/>
    </source>
</evidence>
<keyword evidence="2" id="KW-0548">Nucleotidyltransferase</keyword>
<evidence type="ECO:0000256" key="2">
    <source>
        <dbReference type="ARBA" id="ARBA00022695"/>
    </source>
</evidence>
<dbReference type="KEGG" id="ptrt:HU722_0027685"/>
<gene>
    <name evidence="6" type="ORF">HU722_0027685</name>
    <name evidence="5" type="ORF">HU722_16435</name>
</gene>
<accession>A0A8H9YQZ6</accession>
<feature type="domain" description="Phosphoribosyl-dephospho-CoA transferase MdcG N-terminal" evidence="4">
    <location>
        <begin position="4"/>
        <end position="74"/>
    </location>
</feature>
<feature type="domain" description="Phosphoribosyl-dephospho-CoA transferase MdcG C-terminal" evidence="3">
    <location>
        <begin position="77"/>
        <end position="192"/>
    </location>
</feature>
<dbReference type="InterPro" id="IPR049180">
    <property type="entry name" value="MdcG_C"/>
</dbReference>
<dbReference type="InterPro" id="IPR017557">
    <property type="entry name" value="Holo-ACP_synthase"/>
</dbReference>
<evidence type="ECO:0000313" key="6">
    <source>
        <dbReference type="EMBL" id="QXH83703.1"/>
    </source>
</evidence>
<dbReference type="Pfam" id="PF20866">
    <property type="entry name" value="MdcG_N"/>
    <property type="match status" value="1"/>
</dbReference>
<reference evidence="6" key="2">
    <citation type="submission" date="2021-06" db="EMBL/GenBank/DDBJ databases">
        <title>Updating the genus Pseudomonas: Description of 43 new species and partition of the Pseudomonas putida group.</title>
        <authorList>
            <person name="Girard L."/>
            <person name="Lood C."/>
            <person name="Vandamme P."/>
            <person name="Rokni-Zadeh H."/>
            <person name="van Noort V."/>
            <person name="Hofte M."/>
            <person name="Lavigne R."/>
            <person name="De Mot R."/>
        </authorList>
    </citation>
    <scope>NUCLEOTIDE SEQUENCE</scope>
    <source>
        <strain evidence="6">SWRI145</strain>
    </source>
</reference>
<keyword evidence="1" id="KW-0808">Transferase</keyword>
<dbReference type="EMBL" id="JABWQF010000009">
    <property type="protein sequence ID" value="MBC3293107.1"/>
    <property type="molecule type" value="Genomic_DNA"/>
</dbReference>
<evidence type="ECO:0000259" key="3">
    <source>
        <dbReference type="Pfam" id="PF10620"/>
    </source>
</evidence>
<dbReference type="NCBIfam" id="NF002332">
    <property type="entry name" value="PRK01293.1"/>
    <property type="match status" value="1"/>
</dbReference>
<evidence type="ECO:0000313" key="7">
    <source>
        <dbReference type="Proteomes" id="UP000615613"/>
    </source>
</evidence>